<comment type="subcellular location">
    <subcellularLocation>
        <location evidence="1">Cell envelope</location>
    </subcellularLocation>
</comment>
<feature type="signal peptide" evidence="5">
    <location>
        <begin position="1"/>
        <end position="23"/>
    </location>
</feature>
<dbReference type="RefSeq" id="WP_090997213.1">
    <property type="nucleotide sequence ID" value="NZ_FOPP01000012.1"/>
</dbReference>
<organism evidence="7 8">
    <name type="scientific">Pedobacter insulae</name>
    <dbReference type="NCBI Taxonomy" id="414048"/>
    <lineage>
        <taxon>Bacteria</taxon>
        <taxon>Pseudomonadati</taxon>
        <taxon>Bacteroidota</taxon>
        <taxon>Sphingobacteriia</taxon>
        <taxon>Sphingobacteriales</taxon>
        <taxon>Sphingobacteriaceae</taxon>
        <taxon>Pedobacter</taxon>
    </lineage>
</organism>
<dbReference type="EMBL" id="FOPP01000012">
    <property type="protein sequence ID" value="SFH43171.1"/>
    <property type="molecule type" value="Genomic_DNA"/>
</dbReference>
<reference evidence="7 8" key="1">
    <citation type="submission" date="2016-10" db="EMBL/GenBank/DDBJ databases">
        <authorList>
            <person name="de Groot N.N."/>
        </authorList>
    </citation>
    <scope>NUCLEOTIDE SEQUENCE [LARGE SCALE GENOMIC DNA]</scope>
    <source>
        <strain evidence="7 8">DSM 18684</strain>
    </source>
</reference>
<dbReference type="InterPro" id="IPR036249">
    <property type="entry name" value="Thioredoxin-like_sf"/>
</dbReference>
<dbReference type="Proteomes" id="UP000199666">
    <property type="component" value="Unassembled WGS sequence"/>
</dbReference>
<evidence type="ECO:0000256" key="5">
    <source>
        <dbReference type="SAM" id="SignalP"/>
    </source>
</evidence>
<evidence type="ECO:0000313" key="8">
    <source>
        <dbReference type="Proteomes" id="UP000199666"/>
    </source>
</evidence>
<evidence type="ECO:0000313" key="7">
    <source>
        <dbReference type="EMBL" id="SFH43171.1"/>
    </source>
</evidence>
<keyword evidence="3" id="KW-1015">Disulfide bond</keyword>
<evidence type="ECO:0000259" key="6">
    <source>
        <dbReference type="PROSITE" id="PS51352"/>
    </source>
</evidence>
<dbReference type="PANTHER" id="PTHR42852">
    <property type="entry name" value="THIOL:DISULFIDE INTERCHANGE PROTEIN DSBE"/>
    <property type="match status" value="1"/>
</dbReference>
<sequence length="450" mass="50483">MNYIIKPFVLFVCGLLLTFQAFAADGIKTIIKGSVKGLGVKSLYLYNRDASHTVRSSAVIKADGLFQLAVGIAKPGFYFITSDVENQVSWHFYLSPGDQLTVKIVNNQLVLGGNGSSLNTFLFDLHQKYPYEADLALAYSNRVTALKASTNTGVIRYKALLLGNEQGEYLDKVFGPLIESKAHGNAIIKADISDLNVSLVPELIVYPNWWQTVTELMYAKMKAGQLKVRNMYTWVADFGNAIENPKLKEAFMLELLDNSAIMGDFRSIEHEMKAVIPLLKDPKSIAQVNLLKAKIKRNMGIFRYAPAGTDMSAYTFSDVNGKQVSIADYKGKLIYLDIWNTACMPCIAEMPYLNKLEQEMTGKEVVFLSVSCDNKIELWKSFLQKRNITNEHHLIINGNKDTFFDKIGKSGIPRFVILDKEGKVLDNNCCKRPSNPLLQIYLNELLNNPK</sequence>
<keyword evidence="8" id="KW-1185">Reference proteome</keyword>
<dbReference type="PANTHER" id="PTHR42852:SF6">
    <property type="entry name" value="THIOL:DISULFIDE INTERCHANGE PROTEIN DSBE"/>
    <property type="match status" value="1"/>
</dbReference>
<dbReference type="CDD" id="cd02966">
    <property type="entry name" value="TlpA_like_family"/>
    <property type="match status" value="1"/>
</dbReference>
<dbReference type="PROSITE" id="PS51352">
    <property type="entry name" value="THIOREDOXIN_2"/>
    <property type="match status" value="1"/>
</dbReference>
<name>A0A1I3A1J2_9SPHI</name>
<evidence type="ECO:0000256" key="3">
    <source>
        <dbReference type="ARBA" id="ARBA00023157"/>
    </source>
</evidence>
<keyword evidence="4" id="KW-0676">Redox-active center</keyword>
<dbReference type="GO" id="GO:0017004">
    <property type="term" value="P:cytochrome complex assembly"/>
    <property type="evidence" value="ECO:0007669"/>
    <property type="project" value="UniProtKB-KW"/>
</dbReference>
<feature type="chain" id="PRO_5011681547" evidence="5">
    <location>
        <begin position="24"/>
        <end position="450"/>
    </location>
</feature>
<dbReference type="InterPro" id="IPR050553">
    <property type="entry name" value="Thioredoxin_ResA/DsbE_sf"/>
</dbReference>
<evidence type="ECO:0000256" key="2">
    <source>
        <dbReference type="ARBA" id="ARBA00022748"/>
    </source>
</evidence>
<evidence type="ECO:0000256" key="4">
    <source>
        <dbReference type="ARBA" id="ARBA00023284"/>
    </source>
</evidence>
<dbReference type="OrthoDB" id="1095575at2"/>
<gene>
    <name evidence="7" type="ORF">SAMN04489864_11245</name>
</gene>
<dbReference type="GO" id="GO:0016491">
    <property type="term" value="F:oxidoreductase activity"/>
    <property type="evidence" value="ECO:0007669"/>
    <property type="project" value="InterPro"/>
</dbReference>
<dbReference type="Gene3D" id="3.40.30.10">
    <property type="entry name" value="Glutaredoxin"/>
    <property type="match status" value="1"/>
</dbReference>
<keyword evidence="2" id="KW-0201">Cytochrome c-type biogenesis</keyword>
<keyword evidence="5" id="KW-0732">Signal</keyword>
<accession>A0A1I3A1J2</accession>
<dbReference type="AlphaFoldDB" id="A0A1I3A1J2"/>
<dbReference type="InterPro" id="IPR013766">
    <property type="entry name" value="Thioredoxin_domain"/>
</dbReference>
<dbReference type="Pfam" id="PF08534">
    <property type="entry name" value="Redoxin"/>
    <property type="match status" value="1"/>
</dbReference>
<dbReference type="GO" id="GO:0016853">
    <property type="term" value="F:isomerase activity"/>
    <property type="evidence" value="ECO:0007669"/>
    <property type="project" value="UniProtKB-KW"/>
</dbReference>
<dbReference type="SUPFAM" id="SSF52833">
    <property type="entry name" value="Thioredoxin-like"/>
    <property type="match status" value="1"/>
</dbReference>
<feature type="domain" description="Thioredoxin" evidence="6">
    <location>
        <begin position="305"/>
        <end position="447"/>
    </location>
</feature>
<dbReference type="STRING" id="414048.SAMN04489864_11245"/>
<dbReference type="InterPro" id="IPR013740">
    <property type="entry name" value="Redoxin"/>
</dbReference>
<evidence type="ECO:0000256" key="1">
    <source>
        <dbReference type="ARBA" id="ARBA00004196"/>
    </source>
</evidence>
<protein>
    <submittedName>
        <fullName evidence="7">Thiol-disulfide isomerase or thioredoxin</fullName>
    </submittedName>
</protein>
<proteinExistence type="predicted"/>
<keyword evidence="7" id="KW-0413">Isomerase</keyword>
<dbReference type="GO" id="GO:0030313">
    <property type="term" value="C:cell envelope"/>
    <property type="evidence" value="ECO:0007669"/>
    <property type="project" value="UniProtKB-SubCell"/>
</dbReference>